<gene>
    <name evidence="1" type="ORF">B296_00033633</name>
</gene>
<comment type="caution">
    <text evidence="1">The sequence shown here is derived from an EMBL/GenBank/DDBJ whole genome shotgun (WGS) entry which is preliminary data.</text>
</comment>
<reference evidence="1 2" key="1">
    <citation type="journal article" date="2014" name="Agronomy (Basel)">
        <title>A Draft Genome Sequence for Ensete ventricosum, the Drought-Tolerant Tree Against Hunger.</title>
        <authorList>
            <person name="Harrison J."/>
            <person name="Moore K.A."/>
            <person name="Paszkiewicz K."/>
            <person name="Jones T."/>
            <person name="Grant M."/>
            <person name="Ambacheew D."/>
            <person name="Muzemil S."/>
            <person name="Studholme D.J."/>
        </authorList>
    </citation>
    <scope>NUCLEOTIDE SEQUENCE [LARGE SCALE GENOMIC DNA]</scope>
</reference>
<protein>
    <submittedName>
        <fullName evidence="1">Uncharacterized protein</fullName>
    </submittedName>
</protein>
<sequence length="70" mass="8228">MPRMLLWYQVIEPLQDSKLRVISIGDQPHWNTIGVPSSKLLLKCYKKYSSIHAEKWMITRLFISLLNPNS</sequence>
<accession>A0A426XJ08</accession>
<proteinExistence type="predicted"/>
<dbReference type="EMBL" id="AMZH03020157">
    <property type="protein sequence ID" value="RRT39461.1"/>
    <property type="molecule type" value="Genomic_DNA"/>
</dbReference>
<evidence type="ECO:0000313" key="2">
    <source>
        <dbReference type="Proteomes" id="UP000287651"/>
    </source>
</evidence>
<dbReference type="AlphaFoldDB" id="A0A426XJ08"/>
<evidence type="ECO:0000313" key="1">
    <source>
        <dbReference type="EMBL" id="RRT39461.1"/>
    </source>
</evidence>
<name>A0A426XJ08_ENSVE</name>
<dbReference type="Proteomes" id="UP000287651">
    <property type="component" value="Unassembled WGS sequence"/>
</dbReference>
<organism evidence="1 2">
    <name type="scientific">Ensete ventricosum</name>
    <name type="common">Abyssinian banana</name>
    <name type="synonym">Musa ensete</name>
    <dbReference type="NCBI Taxonomy" id="4639"/>
    <lineage>
        <taxon>Eukaryota</taxon>
        <taxon>Viridiplantae</taxon>
        <taxon>Streptophyta</taxon>
        <taxon>Embryophyta</taxon>
        <taxon>Tracheophyta</taxon>
        <taxon>Spermatophyta</taxon>
        <taxon>Magnoliopsida</taxon>
        <taxon>Liliopsida</taxon>
        <taxon>Zingiberales</taxon>
        <taxon>Musaceae</taxon>
        <taxon>Ensete</taxon>
    </lineage>
</organism>